<dbReference type="AlphaFoldDB" id="A0A671RQB3"/>
<name>A0A671RQB3_9TELE</name>
<organism evidence="4 5">
    <name type="scientific">Sinocyclocheilus anshuiensis</name>
    <dbReference type="NCBI Taxonomy" id="1608454"/>
    <lineage>
        <taxon>Eukaryota</taxon>
        <taxon>Metazoa</taxon>
        <taxon>Chordata</taxon>
        <taxon>Craniata</taxon>
        <taxon>Vertebrata</taxon>
        <taxon>Euteleostomi</taxon>
        <taxon>Actinopterygii</taxon>
        <taxon>Neopterygii</taxon>
        <taxon>Teleostei</taxon>
        <taxon>Ostariophysi</taxon>
        <taxon>Cypriniformes</taxon>
        <taxon>Cyprinidae</taxon>
        <taxon>Cyprininae</taxon>
        <taxon>Sinocyclocheilus</taxon>
    </lineage>
</organism>
<dbReference type="GO" id="GO:0005737">
    <property type="term" value="C:cytoplasm"/>
    <property type="evidence" value="ECO:0007669"/>
    <property type="project" value="TreeGrafter"/>
</dbReference>
<protein>
    <submittedName>
        <fullName evidence="4">Amyloid beta A4 precursor protein-binding family B member 2-like</fullName>
    </submittedName>
</protein>
<evidence type="ECO:0000313" key="4">
    <source>
        <dbReference type="Ensembl" id="ENSSANP00000085629.1"/>
    </source>
</evidence>
<sequence length="501" mass="54687">MMSVCVPSPRNSSPSVDVANCNRSSATPPTSLSLHSSHNQLLSGDVIKQGQATPPKCRKKYALTSIQSAMGLSEGVTPPSSSSATTKLAKNGVNQLRKAAERQDHNKNTTEEDEDGNTAGESELSIDDELRNVEEFSLDSKSNADDVHSDFDQNNELVDEEINELIDDDANEEDRVENCDDLLILSEKTEIVSDRKSPEHIKTKSYLESCLDDLSYELSDTQDENVTKPLLKKEKNPCPSSPRKPHSPEDTPLLSIGSSSSSSSPETKKDRPRTGAKTDRALNRIQNLPHSDEESSWTTLSQDSASLGSPEESDIWGEQSFQTDPDLPPGWKMMTDMAGIYYWHIPTGTTQWERPTPCHPVPTGPSHASRKHSLGSLSPSPTPDHESMSHAHVFFEASSRSGSTTSDSSSDPAPIPSSSCLEPTPILSSNSSSSSDGNVPSCGFVNSCYFPRSSSLQIMSGKDRHSEARHREEDKVTVMLVYSQNVVEKQFVLSSDSCNIE</sequence>
<dbReference type="PROSITE" id="PS01159">
    <property type="entry name" value="WW_DOMAIN_1"/>
    <property type="match status" value="1"/>
</dbReference>
<dbReference type="Gene3D" id="2.20.70.10">
    <property type="match status" value="1"/>
</dbReference>
<dbReference type="SUPFAM" id="SSF51045">
    <property type="entry name" value="WW domain"/>
    <property type="match status" value="1"/>
</dbReference>
<evidence type="ECO:0000256" key="2">
    <source>
        <dbReference type="SAM" id="MobiDB-lite"/>
    </source>
</evidence>
<dbReference type="FunFam" id="2.20.70.10:FF:000003">
    <property type="entry name" value="amyloid beta A4 precursor protein-binding family B member 2"/>
    <property type="match status" value="1"/>
</dbReference>
<dbReference type="SMART" id="SM00456">
    <property type="entry name" value="WW"/>
    <property type="match status" value="1"/>
</dbReference>
<feature type="compositionally biased region" description="Basic and acidic residues" evidence="2">
    <location>
        <begin position="266"/>
        <end position="282"/>
    </location>
</feature>
<dbReference type="GO" id="GO:0001540">
    <property type="term" value="F:amyloid-beta binding"/>
    <property type="evidence" value="ECO:0007669"/>
    <property type="project" value="InterPro"/>
</dbReference>
<evidence type="ECO:0000313" key="5">
    <source>
        <dbReference type="Proteomes" id="UP000472260"/>
    </source>
</evidence>
<dbReference type="GO" id="GO:0006355">
    <property type="term" value="P:regulation of DNA-templated transcription"/>
    <property type="evidence" value="ECO:0007669"/>
    <property type="project" value="TreeGrafter"/>
</dbReference>
<feature type="region of interest" description="Disordered" evidence="2">
    <location>
        <begin position="226"/>
        <end position="330"/>
    </location>
</feature>
<dbReference type="CDD" id="cd00201">
    <property type="entry name" value="WW"/>
    <property type="match status" value="1"/>
</dbReference>
<dbReference type="Pfam" id="PF00397">
    <property type="entry name" value="WW"/>
    <property type="match status" value="1"/>
</dbReference>
<dbReference type="Ensembl" id="ENSSANT00000091009.1">
    <property type="protein sequence ID" value="ENSSANP00000085629.1"/>
    <property type="gene ID" value="ENSSANG00000042383.1"/>
</dbReference>
<feature type="region of interest" description="Disordered" evidence="2">
    <location>
        <begin position="97"/>
        <end position="127"/>
    </location>
</feature>
<dbReference type="InterPro" id="IPR036020">
    <property type="entry name" value="WW_dom_sf"/>
</dbReference>
<feature type="compositionally biased region" description="Polar residues" evidence="2">
    <location>
        <begin position="9"/>
        <end position="30"/>
    </location>
</feature>
<dbReference type="InterPro" id="IPR001202">
    <property type="entry name" value="WW_dom"/>
</dbReference>
<feature type="domain" description="WW" evidence="3">
    <location>
        <begin position="325"/>
        <end position="357"/>
    </location>
</feature>
<keyword evidence="5" id="KW-1185">Reference proteome</keyword>
<gene>
    <name evidence="4" type="primary">LOC107702376</name>
</gene>
<evidence type="ECO:0000256" key="1">
    <source>
        <dbReference type="ARBA" id="ARBA00022737"/>
    </source>
</evidence>
<proteinExistence type="predicted"/>
<feature type="region of interest" description="Disordered" evidence="2">
    <location>
        <begin position="1"/>
        <end position="36"/>
    </location>
</feature>
<dbReference type="Proteomes" id="UP000472260">
    <property type="component" value="Unassembled WGS sequence"/>
</dbReference>
<feature type="compositionally biased region" description="Polar residues" evidence="2">
    <location>
        <begin position="296"/>
        <end position="307"/>
    </location>
</feature>
<dbReference type="GO" id="GO:0005634">
    <property type="term" value="C:nucleus"/>
    <property type="evidence" value="ECO:0007669"/>
    <property type="project" value="TreeGrafter"/>
</dbReference>
<accession>A0A671RQB3</accession>
<dbReference type="PROSITE" id="PS50020">
    <property type="entry name" value="WW_DOMAIN_2"/>
    <property type="match status" value="1"/>
</dbReference>
<reference evidence="4" key="1">
    <citation type="submission" date="2025-08" db="UniProtKB">
        <authorList>
            <consortium name="Ensembl"/>
        </authorList>
    </citation>
    <scope>IDENTIFICATION</scope>
</reference>
<evidence type="ECO:0000259" key="3">
    <source>
        <dbReference type="PROSITE" id="PS50020"/>
    </source>
</evidence>
<dbReference type="InterPro" id="IPR039576">
    <property type="entry name" value="APBB1/2/3"/>
</dbReference>
<feature type="compositionally biased region" description="Basic and acidic residues" evidence="2">
    <location>
        <begin position="98"/>
        <end position="110"/>
    </location>
</feature>
<keyword evidence="1" id="KW-0677">Repeat</keyword>
<feature type="compositionally biased region" description="Low complexity" evidence="2">
    <location>
        <begin position="397"/>
        <end position="419"/>
    </location>
</feature>
<dbReference type="PANTHER" id="PTHR14058">
    <property type="entry name" value="AMYLOID BETA A4 PRECURSOR PROTEIN-BINDING FAMILY B"/>
    <property type="match status" value="1"/>
</dbReference>
<dbReference type="PANTHER" id="PTHR14058:SF11">
    <property type="entry name" value="AMYLOID BETA PRECURSOR PROTEIN BINDING FAMILY B MEMBER 2"/>
    <property type="match status" value="1"/>
</dbReference>
<feature type="region of interest" description="Disordered" evidence="2">
    <location>
        <begin position="353"/>
        <end position="438"/>
    </location>
</feature>
<reference evidence="4" key="2">
    <citation type="submission" date="2025-09" db="UniProtKB">
        <authorList>
            <consortium name="Ensembl"/>
        </authorList>
    </citation>
    <scope>IDENTIFICATION</scope>
</reference>